<organism evidence="8 9">
    <name type="scientific">Pseudohaliea rubra DSM 19751</name>
    <dbReference type="NCBI Taxonomy" id="1265313"/>
    <lineage>
        <taxon>Bacteria</taxon>
        <taxon>Pseudomonadati</taxon>
        <taxon>Pseudomonadota</taxon>
        <taxon>Gammaproteobacteria</taxon>
        <taxon>Cellvibrionales</taxon>
        <taxon>Halieaceae</taxon>
        <taxon>Pseudohaliea</taxon>
    </lineage>
</organism>
<dbReference type="eggNOG" id="COG1051">
    <property type="taxonomic scope" value="Bacteria"/>
</dbReference>
<dbReference type="HOGENOM" id="CLU_059078_2_1_6"/>
<evidence type="ECO:0000313" key="9">
    <source>
        <dbReference type="Proteomes" id="UP000029640"/>
    </source>
</evidence>
<accession>A0A095XT80</accession>
<dbReference type="PANTHER" id="PTHR12318:SF0">
    <property type="entry name" value="ACYL-COENZYME A DIPHOSPHATASE NUDT19"/>
    <property type="match status" value="1"/>
</dbReference>
<keyword evidence="9" id="KW-1185">Reference proteome</keyword>
<dbReference type="Proteomes" id="UP000029640">
    <property type="component" value="Unassembled WGS sequence"/>
</dbReference>
<comment type="cofactor">
    <cofactor evidence="1">
        <name>Mn(2+)</name>
        <dbReference type="ChEBI" id="CHEBI:29035"/>
    </cofactor>
</comment>
<dbReference type="STRING" id="1265313.HRUBRA_02520"/>
<dbReference type="Pfam" id="PF00293">
    <property type="entry name" value="NUDIX"/>
    <property type="match status" value="1"/>
</dbReference>
<evidence type="ECO:0000259" key="7">
    <source>
        <dbReference type="PROSITE" id="PS51462"/>
    </source>
</evidence>
<proteinExistence type="predicted"/>
<evidence type="ECO:0000256" key="4">
    <source>
        <dbReference type="ARBA" id="ARBA00022801"/>
    </source>
</evidence>
<dbReference type="EMBL" id="AUVB01000080">
    <property type="protein sequence ID" value="KGE02876.1"/>
    <property type="molecule type" value="Genomic_DNA"/>
</dbReference>
<evidence type="ECO:0000256" key="6">
    <source>
        <dbReference type="ARBA" id="ARBA00023211"/>
    </source>
</evidence>
<sequence>MREHDGRLETLLLKRNKALLFAGGFWVFPGGAIDDGDRAAAGGDPDRAARLAAAREAWEEAGVAADPETMVSLSHWTTPAVEKRRFATWFFAAPLAADAEVTIDHGEIHEARWLGLGEALAAHAAGALNLMPPTYITLLNLVRYRDLAGVLAAEARSPVPRVEPVLGREGERPVTLYPGDAAYAGGDPAAAGPRHRCVLEGRQWIYQCSDLPEECVPLVARGLSP</sequence>
<reference evidence="8 9" key="1">
    <citation type="journal article" date="2014" name="Genome Announc.">
        <title>Genome Sequence of Gammaproteobacterial Pseudohaliea rubra Type Strain DSM 19751, Isolated from Coastal Seawater of the Mediterranean Sea.</title>
        <authorList>
            <person name="Spring S."/>
            <person name="Fiebig A."/>
            <person name="Riedel T."/>
            <person name="Goker M."/>
            <person name="Klenk H.P."/>
        </authorList>
    </citation>
    <scope>NUCLEOTIDE SEQUENCE [LARGE SCALE GENOMIC DNA]</scope>
    <source>
        <strain evidence="8 9">DSM 19751</strain>
    </source>
</reference>
<dbReference type="PANTHER" id="PTHR12318">
    <property type="entry name" value="TESTOSTERONE-REGULATED PROTEIN RP2"/>
    <property type="match status" value="1"/>
</dbReference>
<dbReference type="InterPro" id="IPR015797">
    <property type="entry name" value="NUDIX_hydrolase-like_dom_sf"/>
</dbReference>
<dbReference type="GO" id="GO:0016818">
    <property type="term" value="F:hydrolase activity, acting on acid anhydrides, in phosphorus-containing anhydrides"/>
    <property type="evidence" value="ECO:0007669"/>
    <property type="project" value="InterPro"/>
</dbReference>
<protein>
    <recommendedName>
        <fullName evidence="7">Nudix hydrolase domain-containing protein</fullName>
    </recommendedName>
</protein>
<dbReference type="AlphaFoldDB" id="A0A095XT80"/>
<evidence type="ECO:0000313" key="8">
    <source>
        <dbReference type="EMBL" id="KGE02876.1"/>
    </source>
</evidence>
<keyword evidence="5" id="KW-0460">Magnesium</keyword>
<evidence type="ECO:0000256" key="2">
    <source>
        <dbReference type="ARBA" id="ARBA00001946"/>
    </source>
</evidence>
<gene>
    <name evidence="8" type="ORF">HRUBRA_02520</name>
</gene>
<dbReference type="InterPro" id="IPR039121">
    <property type="entry name" value="NUDT19"/>
</dbReference>
<feature type="domain" description="Nudix hydrolase" evidence="7">
    <location>
        <begin position="1"/>
        <end position="136"/>
    </location>
</feature>
<evidence type="ECO:0000256" key="3">
    <source>
        <dbReference type="ARBA" id="ARBA00022723"/>
    </source>
</evidence>
<dbReference type="GO" id="GO:0046872">
    <property type="term" value="F:metal ion binding"/>
    <property type="evidence" value="ECO:0007669"/>
    <property type="project" value="UniProtKB-KW"/>
</dbReference>
<dbReference type="SUPFAM" id="SSF55811">
    <property type="entry name" value="Nudix"/>
    <property type="match status" value="1"/>
</dbReference>
<dbReference type="PROSITE" id="PS51462">
    <property type="entry name" value="NUDIX"/>
    <property type="match status" value="1"/>
</dbReference>
<comment type="cofactor">
    <cofactor evidence="2">
        <name>Mg(2+)</name>
        <dbReference type="ChEBI" id="CHEBI:18420"/>
    </cofactor>
</comment>
<comment type="caution">
    <text evidence="8">The sequence shown here is derived from an EMBL/GenBank/DDBJ whole genome shotgun (WGS) entry which is preliminary data.</text>
</comment>
<evidence type="ECO:0000256" key="1">
    <source>
        <dbReference type="ARBA" id="ARBA00001936"/>
    </source>
</evidence>
<evidence type="ECO:0000256" key="5">
    <source>
        <dbReference type="ARBA" id="ARBA00022842"/>
    </source>
</evidence>
<keyword evidence="6" id="KW-0464">Manganese</keyword>
<keyword evidence="4" id="KW-0378">Hydrolase</keyword>
<keyword evidence="3" id="KW-0479">Metal-binding</keyword>
<dbReference type="Gene3D" id="3.90.79.10">
    <property type="entry name" value="Nucleoside Triphosphate Pyrophosphohydrolase"/>
    <property type="match status" value="2"/>
</dbReference>
<name>A0A095XT80_9GAMM</name>
<dbReference type="InterPro" id="IPR000086">
    <property type="entry name" value="NUDIX_hydrolase_dom"/>
</dbReference>